<dbReference type="InterPro" id="IPR044161">
    <property type="entry name" value="SPS"/>
</dbReference>
<dbReference type="Gene3D" id="3.90.1070.10">
    <property type="match status" value="1"/>
</dbReference>
<reference evidence="9 10" key="1">
    <citation type="submission" date="2018-09" db="EMBL/GenBank/DDBJ databases">
        <title>Paracoccus onubensis nov. sp. a moderate halophilic bacterium isolated from Gruta de las Maravillas (Aracena, Spain).</title>
        <authorList>
            <person name="Jurado V."/>
            <person name="Gutierrez-Patricio S."/>
            <person name="Gonzalez-Pimentel J.L."/>
            <person name="Laiz L."/>
            <person name="Saiz-Jimenez C."/>
        </authorList>
    </citation>
    <scope>NUCLEOTIDE SEQUENCE [LARGE SCALE GENOMIC DNA]</scope>
    <source>
        <strain evidence="9 10">DSM 19484</strain>
    </source>
</reference>
<sequence length="669" mass="71111">MDIMHIALGGCLKAPPVRFGLTEDTGGHIAYVLGAAMAQAALPQVGGVSIVTRAFAGMDPVHDRDREDVGPKCRILRLRSGDPRYLAKEALEAQIPALTRALLAMLGNMDRRPDVIHAHFADAARLARAAERAFGIPWIYTPHSLALQKSPDAGRDPALRGRIRSERAAMAGAGAIILSSRDEAERQLAPYGAAAEGRAHVLPPGVTLAADPGPAAGRALIAPLLDRPDLPIVLAVARPVPKKNLGALIEAFAASPRLRAAANLVILAGQAGMDDDQARLRDGLAARVAALGLAGRVAMPPDHDADQLRALYAVAARGGVFANPAHHEPFGLTLIEAAQAGVAVVATRHGGPVDIIDRIGHGALVDPGDPRAIAAACLRMMRDRRGIPLAQARAATTYDWPRWAQASLRIAGRLRARAPVLPEAPRRILACDIDGTLTGCARSAEGFGRWHARRPDGLVFAVATGRSLPEARRVLQDWALPLPDLFITSVGSEIWRWRDGDRLRLCPDYAAHLDADWDRAAVLDALSAMRPAWQAPHEQRRWKLSLTGDADQGGRVARHLARAGLRARVIASHGRFIDILPHRAGKAAALRFEAARHGLDLSRCVAAGDSGNDADMLAASGHSILPANALAELDHLRGTRICRSSRAHAAGVIDGLARLGLIPAEVQHA</sequence>
<keyword evidence="4" id="KW-0808">Transferase</keyword>
<dbReference type="InterPro" id="IPR006379">
    <property type="entry name" value="HAD-SF_hydro_IIB"/>
</dbReference>
<evidence type="ECO:0000259" key="8">
    <source>
        <dbReference type="Pfam" id="PF13579"/>
    </source>
</evidence>
<dbReference type="Gene3D" id="3.40.50.1000">
    <property type="entry name" value="HAD superfamily/HAD-like"/>
    <property type="match status" value="1"/>
</dbReference>
<comment type="catalytic activity">
    <reaction evidence="5">
        <text>beta-D-fructose 6-phosphate + UDP-alpha-D-glucose = sucrose 6(F)-phosphate + UDP + H(+)</text>
        <dbReference type="Rhea" id="RHEA:22172"/>
        <dbReference type="ChEBI" id="CHEBI:15378"/>
        <dbReference type="ChEBI" id="CHEBI:57634"/>
        <dbReference type="ChEBI" id="CHEBI:57723"/>
        <dbReference type="ChEBI" id="CHEBI:58223"/>
        <dbReference type="ChEBI" id="CHEBI:58885"/>
        <dbReference type="EC" id="2.4.1.14"/>
    </reaction>
</comment>
<feature type="domain" description="Glycosyltransferase subfamily 4-like N-terminal" evidence="8">
    <location>
        <begin position="26"/>
        <end position="205"/>
    </location>
</feature>
<dbReference type="SFLD" id="SFLDS00003">
    <property type="entry name" value="Haloacid_Dehalogenase"/>
    <property type="match status" value="1"/>
</dbReference>
<keyword evidence="3" id="KW-0328">Glycosyltransferase</keyword>
<dbReference type="SFLD" id="SFLDG01141">
    <property type="entry name" value="C2.B.1:_Sucrose_Phosphatase_Li"/>
    <property type="match status" value="1"/>
</dbReference>
<dbReference type="InterPro" id="IPR001296">
    <property type="entry name" value="Glyco_trans_1"/>
</dbReference>
<dbReference type="Proteomes" id="UP000285530">
    <property type="component" value="Unassembled WGS sequence"/>
</dbReference>
<dbReference type="InterPro" id="IPR023214">
    <property type="entry name" value="HAD_sf"/>
</dbReference>
<evidence type="ECO:0000259" key="7">
    <source>
        <dbReference type="Pfam" id="PF05116"/>
    </source>
</evidence>
<name>A0A418ZWG5_9RHOB</name>
<dbReference type="SUPFAM" id="SSF53756">
    <property type="entry name" value="UDP-Glycosyltransferase/glycogen phosphorylase"/>
    <property type="match status" value="1"/>
</dbReference>
<gene>
    <name evidence="9" type="ORF">D3P06_08990</name>
</gene>
<accession>A0A418ZWG5</accession>
<keyword evidence="9" id="KW-0378">Hydrolase</keyword>
<evidence type="ECO:0000256" key="3">
    <source>
        <dbReference type="ARBA" id="ARBA00022676"/>
    </source>
</evidence>
<feature type="domain" description="Sucrose phosphatase-like" evidence="7">
    <location>
        <begin position="426"/>
        <end position="658"/>
    </location>
</feature>
<dbReference type="EMBL" id="QZEV01000037">
    <property type="protein sequence ID" value="RJL04843.1"/>
    <property type="molecule type" value="Genomic_DNA"/>
</dbReference>
<dbReference type="InterPro" id="IPR036412">
    <property type="entry name" value="HAD-like_sf"/>
</dbReference>
<dbReference type="Pfam" id="PF05116">
    <property type="entry name" value="S6PP"/>
    <property type="match status" value="1"/>
</dbReference>
<keyword evidence="10" id="KW-1185">Reference proteome</keyword>
<dbReference type="InterPro" id="IPR028098">
    <property type="entry name" value="Glyco_trans_4-like_N"/>
</dbReference>
<feature type="domain" description="Glycosyl transferase family 1" evidence="6">
    <location>
        <begin position="228"/>
        <end position="384"/>
    </location>
</feature>
<evidence type="ECO:0000313" key="9">
    <source>
        <dbReference type="EMBL" id="RJL04843.1"/>
    </source>
</evidence>
<evidence type="ECO:0000256" key="4">
    <source>
        <dbReference type="ARBA" id="ARBA00022679"/>
    </source>
</evidence>
<dbReference type="AlphaFoldDB" id="A0A418ZWG5"/>
<dbReference type="InterPro" id="IPR006380">
    <property type="entry name" value="SPP-like_dom"/>
</dbReference>
<comment type="similarity">
    <text evidence="1">Belongs to the glycosyltransferase 1 family.</text>
</comment>
<dbReference type="OrthoDB" id="7847955at2"/>
<dbReference type="EC" id="2.4.1.14" evidence="2"/>
<dbReference type="Pfam" id="PF00534">
    <property type="entry name" value="Glycos_transf_1"/>
    <property type="match status" value="1"/>
</dbReference>
<evidence type="ECO:0000259" key="6">
    <source>
        <dbReference type="Pfam" id="PF00534"/>
    </source>
</evidence>
<proteinExistence type="inferred from homology"/>
<organism evidence="9 10">
    <name type="scientific">Paracoccus aestuarii</name>
    <dbReference type="NCBI Taxonomy" id="453842"/>
    <lineage>
        <taxon>Bacteria</taxon>
        <taxon>Pseudomonadati</taxon>
        <taxon>Pseudomonadota</taxon>
        <taxon>Alphaproteobacteria</taxon>
        <taxon>Rhodobacterales</taxon>
        <taxon>Paracoccaceae</taxon>
        <taxon>Paracoccus</taxon>
    </lineage>
</organism>
<dbReference type="GO" id="GO:0016791">
    <property type="term" value="F:phosphatase activity"/>
    <property type="evidence" value="ECO:0007669"/>
    <property type="project" value="UniProtKB-ARBA"/>
</dbReference>
<comment type="caution">
    <text evidence="9">The sequence shown here is derived from an EMBL/GenBank/DDBJ whole genome shotgun (WGS) entry which is preliminary data.</text>
</comment>
<evidence type="ECO:0000256" key="2">
    <source>
        <dbReference type="ARBA" id="ARBA00012536"/>
    </source>
</evidence>
<dbReference type="PANTHER" id="PTHR46039:SF5">
    <property type="entry name" value="SUCROSE-PHOSPHATE SYNTHASE 3-RELATED"/>
    <property type="match status" value="1"/>
</dbReference>
<dbReference type="RefSeq" id="WP_119886254.1">
    <property type="nucleotide sequence ID" value="NZ_CP067171.1"/>
</dbReference>
<evidence type="ECO:0000313" key="10">
    <source>
        <dbReference type="Proteomes" id="UP000285530"/>
    </source>
</evidence>
<dbReference type="PANTHER" id="PTHR46039">
    <property type="entry name" value="SUCROSE-PHOSPHATE SYNTHASE 3-RELATED"/>
    <property type="match status" value="1"/>
</dbReference>
<protein>
    <recommendedName>
        <fullName evidence="2">sucrose-phosphate synthase</fullName>
        <ecNumber evidence="2">2.4.1.14</ecNumber>
    </recommendedName>
</protein>
<dbReference type="GO" id="GO:0046524">
    <property type="term" value="F:sucrose-phosphate synthase activity"/>
    <property type="evidence" value="ECO:0007669"/>
    <property type="project" value="UniProtKB-EC"/>
</dbReference>
<evidence type="ECO:0000256" key="5">
    <source>
        <dbReference type="ARBA" id="ARBA00047471"/>
    </source>
</evidence>
<dbReference type="NCBIfam" id="TIGR01484">
    <property type="entry name" value="HAD-SF-IIB"/>
    <property type="match status" value="1"/>
</dbReference>
<dbReference type="SUPFAM" id="SSF56784">
    <property type="entry name" value="HAD-like"/>
    <property type="match status" value="1"/>
</dbReference>
<evidence type="ECO:0000256" key="1">
    <source>
        <dbReference type="ARBA" id="ARBA00006530"/>
    </source>
</evidence>
<dbReference type="SFLD" id="SFLDG01140">
    <property type="entry name" value="C2.B:_Phosphomannomutase_and_P"/>
    <property type="match status" value="1"/>
</dbReference>
<dbReference type="Pfam" id="PF13579">
    <property type="entry name" value="Glyco_trans_4_4"/>
    <property type="match status" value="1"/>
</dbReference>
<dbReference type="Gene3D" id="3.40.50.2000">
    <property type="entry name" value="Glycogen Phosphorylase B"/>
    <property type="match status" value="2"/>
</dbReference>